<dbReference type="InterPro" id="IPR032640">
    <property type="entry name" value="AMPK1_CBM"/>
</dbReference>
<dbReference type="InterPro" id="IPR050827">
    <property type="entry name" value="CRP1_MDG1_kinase"/>
</dbReference>
<dbReference type="InterPro" id="IPR014756">
    <property type="entry name" value="Ig_E-set"/>
</dbReference>
<name>A0A4V4NFD4_9ASCO</name>
<dbReference type="SUPFAM" id="SSF81296">
    <property type="entry name" value="E set domains"/>
    <property type="match status" value="1"/>
</dbReference>
<dbReference type="AlphaFoldDB" id="A0A4V4NFD4"/>
<dbReference type="InterPro" id="IPR013783">
    <property type="entry name" value="Ig-like_fold"/>
</dbReference>
<evidence type="ECO:0000256" key="1">
    <source>
        <dbReference type="ARBA" id="ARBA00010926"/>
    </source>
</evidence>
<dbReference type="GO" id="GO:0031588">
    <property type="term" value="C:nucleotide-activated protein kinase complex"/>
    <property type="evidence" value="ECO:0007669"/>
    <property type="project" value="TreeGrafter"/>
</dbReference>
<dbReference type="STRING" id="52247.A0A4V4NFD4"/>
<dbReference type="PANTHER" id="PTHR10343">
    <property type="entry name" value="5'-AMP-ACTIVATED PROTEIN KINASE , BETA SUBUNIT"/>
    <property type="match status" value="1"/>
</dbReference>
<dbReference type="EMBL" id="SELW01000594">
    <property type="protein sequence ID" value="TID19818.1"/>
    <property type="molecule type" value="Genomic_DNA"/>
</dbReference>
<dbReference type="Pfam" id="PF16561">
    <property type="entry name" value="AMPK1_CBM"/>
    <property type="match status" value="1"/>
</dbReference>
<sequence length="158" mass="18090">MDIYWHDSDPDKEVFVSGSFDLWEKRHRLEFKGGSYHIRINLTKNRNNNSNPIFYKFVVDGEWQVSTQDPVTVDESGNINNFYQKNNSRTRVTFTCNVEDDEETSMVEISPVNSTGSVSSGYTCVSMDQNVHDMSGSLTNSLTTSSSTLFSRIRQMFN</sequence>
<evidence type="ECO:0000313" key="3">
    <source>
        <dbReference type="EMBL" id="TID19818.1"/>
    </source>
</evidence>
<accession>A0A4V4NFD4</accession>
<dbReference type="OrthoDB" id="5976022at2759"/>
<proteinExistence type="inferred from homology"/>
<evidence type="ECO:0000259" key="2">
    <source>
        <dbReference type="Pfam" id="PF16561"/>
    </source>
</evidence>
<dbReference type="GO" id="GO:0019901">
    <property type="term" value="F:protein kinase binding"/>
    <property type="evidence" value="ECO:0007669"/>
    <property type="project" value="TreeGrafter"/>
</dbReference>
<organism evidence="3 4">
    <name type="scientific">Pichia inconspicua</name>
    <dbReference type="NCBI Taxonomy" id="52247"/>
    <lineage>
        <taxon>Eukaryota</taxon>
        <taxon>Fungi</taxon>
        <taxon>Dikarya</taxon>
        <taxon>Ascomycota</taxon>
        <taxon>Saccharomycotina</taxon>
        <taxon>Pichiomycetes</taxon>
        <taxon>Pichiales</taxon>
        <taxon>Pichiaceae</taxon>
        <taxon>Pichia</taxon>
    </lineage>
</organism>
<protein>
    <recommendedName>
        <fullName evidence="2">AMP-activated protein kinase glycogen-binding domain-containing protein</fullName>
    </recommendedName>
</protein>
<dbReference type="GO" id="GO:0005634">
    <property type="term" value="C:nucleus"/>
    <property type="evidence" value="ECO:0007669"/>
    <property type="project" value="TreeGrafter"/>
</dbReference>
<dbReference type="GO" id="GO:0007165">
    <property type="term" value="P:signal transduction"/>
    <property type="evidence" value="ECO:0007669"/>
    <property type="project" value="TreeGrafter"/>
</dbReference>
<dbReference type="PANTHER" id="PTHR10343:SF84">
    <property type="entry name" value="5'-AMP-ACTIVATED PROTEIN KINASE SUBUNIT BETA-1"/>
    <property type="match status" value="1"/>
</dbReference>
<dbReference type="CDD" id="cd02859">
    <property type="entry name" value="E_set_AMPKbeta_like_N"/>
    <property type="match status" value="1"/>
</dbReference>
<dbReference type="Gene3D" id="2.60.40.10">
    <property type="entry name" value="Immunoglobulins"/>
    <property type="match status" value="1"/>
</dbReference>
<reference evidence="3 4" key="1">
    <citation type="journal article" date="2019" name="Front. Genet.">
        <title>Whole-Genome Sequencing of the Opportunistic Yeast Pathogen Candida inconspicua Uncovers Its Hybrid Origin.</title>
        <authorList>
            <person name="Mixao V."/>
            <person name="Hansen A.P."/>
            <person name="Saus E."/>
            <person name="Boekhout T."/>
            <person name="Lass-Florl C."/>
            <person name="Gabaldon T."/>
        </authorList>
    </citation>
    <scope>NUCLEOTIDE SEQUENCE [LARGE SCALE GENOMIC DNA]</scope>
    <source>
        <strain evidence="3 4">CBS 180</strain>
    </source>
</reference>
<feature type="domain" description="AMP-activated protein kinase glycogen-binding" evidence="2">
    <location>
        <begin position="5"/>
        <end position="84"/>
    </location>
</feature>
<dbReference type="GO" id="GO:0005737">
    <property type="term" value="C:cytoplasm"/>
    <property type="evidence" value="ECO:0007669"/>
    <property type="project" value="TreeGrafter"/>
</dbReference>
<dbReference type="Proteomes" id="UP000307173">
    <property type="component" value="Unassembled WGS sequence"/>
</dbReference>
<evidence type="ECO:0000313" key="4">
    <source>
        <dbReference type="Proteomes" id="UP000307173"/>
    </source>
</evidence>
<comment type="similarity">
    <text evidence="1">Belongs to the 5'-AMP-activated protein kinase beta subunit family.</text>
</comment>
<gene>
    <name evidence="3" type="ORF">CANINC_003701</name>
</gene>
<comment type="caution">
    <text evidence="3">The sequence shown here is derived from an EMBL/GenBank/DDBJ whole genome shotgun (WGS) entry which is preliminary data.</text>
</comment>
<keyword evidence="4" id="KW-1185">Reference proteome</keyword>